<reference evidence="2 3" key="1">
    <citation type="journal article" date="2020" name="Antonie Van Leeuwenhoek">
        <title>Rhodopirellula heiligendammensis sp. nov., Rhodopirellula pilleata sp. nov., and Rhodopirellula solitaria sp. nov. isolated from natural or artificial marine surfaces in Northern Germany and California, USA, and emended description of the genus Rhodopirellula.</title>
        <authorList>
            <person name="Kallscheuer N."/>
            <person name="Wiegand S."/>
            <person name="Jogler M."/>
            <person name="Boedeker C."/>
            <person name="Peeters S.H."/>
            <person name="Rast P."/>
            <person name="Heuer A."/>
            <person name="Jetten M.S.M."/>
            <person name="Rohde M."/>
            <person name="Jogler C."/>
        </authorList>
    </citation>
    <scope>NUCLEOTIDE SEQUENCE [LARGE SCALE GENOMIC DNA]</scope>
    <source>
        <strain evidence="2 3">Poly21</strain>
    </source>
</reference>
<name>A0A5C6BXQ3_9BACT</name>
<gene>
    <name evidence="2" type="ORF">Poly21_27910</name>
</gene>
<evidence type="ECO:0000256" key="1">
    <source>
        <dbReference type="SAM" id="MobiDB-lite"/>
    </source>
</evidence>
<proteinExistence type="predicted"/>
<dbReference type="EMBL" id="SJPU01000002">
    <property type="protein sequence ID" value="TWU15594.1"/>
    <property type="molecule type" value="Genomic_DNA"/>
</dbReference>
<dbReference type="Proteomes" id="UP000319908">
    <property type="component" value="Unassembled WGS sequence"/>
</dbReference>
<comment type="caution">
    <text evidence="2">The sequence shown here is derived from an EMBL/GenBank/DDBJ whole genome shotgun (WGS) entry which is preliminary data.</text>
</comment>
<organism evidence="2 3">
    <name type="scientific">Allorhodopirellula heiligendammensis</name>
    <dbReference type="NCBI Taxonomy" id="2714739"/>
    <lineage>
        <taxon>Bacteria</taxon>
        <taxon>Pseudomonadati</taxon>
        <taxon>Planctomycetota</taxon>
        <taxon>Planctomycetia</taxon>
        <taxon>Pirellulales</taxon>
        <taxon>Pirellulaceae</taxon>
        <taxon>Allorhodopirellula</taxon>
    </lineage>
</organism>
<keyword evidence="3" id="KW-1185">Reference proteome</keyword>
<feature type="compositionally biased region" description="Basic and acidic residues" evidence="1">
    <location>
        <begin position="49"/>
        <end position="58"/>
    </location>
</feature>
<evidence type="ECO:0000313" key="3">
    <source>
        <dbReference type="Proteomes" id="UP000319908"/>
    </source>
</evidence>
<dbReference type="AlphaFoldDB" id="A0A5C6BXQ3"/>
<feature type="region of interest" description="Disordered" evidence="1">
    <location>
        <begin position="36"/>
        <end position="58"/>
    </location>
</feature>
<sequence>MMAEGTSKAVERLETRTPIGFAREVINTLTVSSRMQKVDAQGIQSQSAKPDRELQQAS</sequence>
<accession>A0A5C6BXQ3</accession>
<evidence type="ECO:0000313" key="2">
    <source>
        <dbReference type="EMBL" id="TWU15594.1"/>
    </source>
</evidence>
<protein>
    <submittedName>
        <fullName evidence="2">Uncharacterized protein</fullName>
    </submittedName>
</protein>